<proteinExistence type="predicted"/>
<dbReference type="EMBL" id="PCRF01000222">
    <property type="protein sequence ID" value="PIP16023.1"/>
    <property type="molecule type" value="Genomic_DNA"/>
</dbReference>
<sequence>MKFKKVAIFGVGLIGGSVGLALKKRQMAEQVIGVGRRQESLENAKTLGIIDTYTLKVAEGFADAELIILAAPVNAVLELLETGLAFLKDHRIITDVCSSKKVVVESAEKALPSHLSFIGGHPIAGSEKNGAESASADLFVDRVTVLTPTAKTQLPDFERIQTLWESLGSKVFSLTPDEHDRVLAVTSHIPHLLAVSASLLVEQAEIPNKENFIGPGFRDLTRIAEGEPSLWQHIFLTNSDHILENLTRLEKIIYEWKDALKKNDLEHLLKLLNSASQFRKNL</sequence>
<dbReference type="InterPro" id="IPR046825">
    <property type="entry name" value="PDH_C"/>
</dbReference>
<name>A0A2G9YBA3_9BACT</name>
<evidence type="ECO:0000256" key="1">
    <source>
        <dbReference type="ARBA" id="ARBA00023002"/>
    </source>
</evidence>
<dbReference type="GO" id="GO:0008977">
    <property type="term" value="F:prephenate dehydrogenase (NAD+) activity"/>
    <property type="evidence" value="ECO:0007669"/>
    <property type="project" value="InterPro"/>
</dbReference>
<feature type="domain" description="Prephenate/arogenate dehydrogenase" evidence="2">
    <location>
        <begin position="4"/>
        <end position="282"/>
    </location>
</feature>
<dbReference type="FunFam" id="3.40.50.720:FF:000208">
    <property type="entry name" value="Prephenate dehydrogenase"/>
    <property type="match status" value="1"/>
</dbReference>
<keyword evidence="1" id="KW-0560">Oxidoreductase</keyword>
<gene>
    <name evidence="3" type="ORF">COX46_04515</name>
</gene>
<dbReference type="GO" id="GO:0070403">
    <property type="term" value="F:NAD+ binding"/>
    <property type="evidence" value="ECO:0007669"/>
    <property type="project" value="InterPro"/>
</dbReference>
<dbReference type="PANTHER" id="PTHR21363:SF0">
    <property type="entry name" value="PREPHENATE DEHYDROGENASE [NADP(+)]"/>
    <property type="match status" value="1"/>
</dbReference>
<accession>A0A2G9YBA3</accession>
<dbReference type="Proteomes" id="UP000230392">
    <property type="component" value="Unassembled WGS sequence"/>
</dbReference>
<dbReference type="Pfam" id="PF02153">
    <property type="entry name" value="PDH_N"/>
    <property type="match status" value="1"/>
</dbReference>
<dbReference type="InterPro" id="IPR036291">
    <property type="entry name" value="NAD(P)-bd_dom_sf"/>
</dbReference>
<organism evidence="3 4">
    <name type="scientific">bacterium (Candidatus Ratteibacteria) CG23_combo_of_CG06-09_8_20_14_all_48_7</name>
    <dbReference type="NCBI Taxonomy" id="2014292"/>
    <lineage>
        <taxon>Bacteria</taxon>
        <taxon>Candidatus Ratteibacteria</taxon>
    </lineage>
</organism>
<dbReference type="SUPFAM" id="SSF48179">
    <property type="entry name" value="6-phosphogluconate dehydrogenase C-terminal domain-like"/>
    <property type="match status" value="1"/>
</dbReference>
<evidence type="ECO:0000259" key="2">
    <source>
        <dbReference type="PROSITE" id="PS51176"/>
    </source>
</evidence>
<dbReference type="PROSITE" id="PS51176">
    <property type="entry name" value="PDH_ADH"/>
    <property type="match status" value="1"/>
</dbReference>
<dbReference type="AlphaFoldDB" id="A0A2G9YBA3"/>
<protein>
    <submittedName>
        <fullName evidence="3">Prephenate dehydrogenase</fullName>
    </submittedName>
</protein>
<comment type="caution">
    <text evidence="3">The sequence shown here is derived from an EMBL/GenBank/DDBJ whole genome shotgun (WGS) entry which is preliminary data.</text>
</comment>
<evidence type="ECO:0000313" key="4">
    <source>
        <dbReference type="Proteomes" id="UP000230392"/>
    </source>
</evidence>
<dbReference type="SUPFAM" id="SSF51735">
    <property type="entry name" value="NAD(P)-binding Rossmann-fold domains"/>
    <property type="match status" value="1"/>
</dbReference>
<evidence type="ECO:0000313" key="3">
    <source>
        <dbReference type="EMBL" id="PIP16023.1"/>
    </source>
</evidence>
<dbReference type="Pfam" id="PF20463">
    <property type="entry name" value="PDH_C"/>
    <property type="match status" value="1"/>
</dbReference>
<dbReference type="PANTHER" id="PTHR21363">
    <property type="entry name" value="PREPHENATE DEHYDROGENASE"/>
    <property type="match status" value="1"/>
</dbReference>
<reference evidence="3 4" key="1">
    <citation type="submission" date="2017-09" db="EMBL/GenBank/DDBJ databases">
        <title>Depth-based differentiation of microbial function through sediment-hosted aquifers and enrichment of novel symbionts in the deep terrestrial subsurface.</title>
        <authorList>
            <person name="Probst A.J."/>
            <person name="Ladd B."/>
            <person name="Jarett J.K."/>
            <person name="Geller-Mcgrath D.E."/>
            <person name="Sieber C.M."/>
            <person name="Emerson J.B."/>
            <person name="Anantharaman K."/>
            <person name="Thomas B.C."/>
            <person name="Malmstrom R."/>
            <person name="Stieglmeier M."/>
            <person name="Klingl A."/>
            <person name="Woyke T."/>
            <person name="Ryan C.M."/>
            <person name="Banfield J.F."/>
        </authorList>
    </citation>
    <scope>NUCLEOTIDE SEQUENCE [LARGE SCALE GENOMIC DNA]</scope>
    <source>
        <strain evidence="3">CG23_combo_of_CG06-09_8_20_14_all_48_7</strain>
    </source>
</reference>
<dbReference type="InterPro" id="IPR008927">
    <property type="entry name" value="6-PGluconate_DH-like_C_sf"/>
</dbReference>
<dbReference type="GO" id="GO:0004665">
    <property type="term" value="F:prephenate dehydrogenase (NADP+) activity"/>
    <property type="evidence" value="ECO:0007669"/>
    <property type="project" value="InterPro"/>
</dbReference>
<dbReference type="InterPro" id="IPR046826">
    <property type="entry name" value="PDH_N"/>
</dbReference>
<dbReference type="Gene3D" id="1.10.3660.10">
    <property type="entry name" value="6-phosphogluconate dehydrogenase C-terminal like domain"/>
    <property type="match status" value="1"/>
</dbReference>
<dbReference type="InterPro" id="IPR003099">
    <property type="entry name" value="Prephen_DH"/>
</dbReference>
<dbReference type="InterPro" id="IPR050812">
    <property type="entry name" value="Preph/Arog_dehydrog"/>
</dbReference>
<dbReference type="GO" id="GO:0006571">
    <property type="term" value="P:tyrosine biosynthetic process"/>
    <property type="evidence" value="ECO:0007669"/>
    <property type="project" value="InterPro"/>
</dbReference>
<dbReference type="Gene3D" id="3.40.50.720">
    <property type="entry name" value="NAD(P)-binding Rossmann-like Domain"/>
    <property type="match status" value="1"/>
</dbReference>